<dbReference type="EMBL" id="JAJDKQ010000017">
    <property type="protein sequence ID" value="MCB8562174.1"/>
    <property type="molecule type" value="Genomic_DNA"/>
</dbReference>
<evidence type="ECO:0000259" key="1">
    <source>
        <dbReference type="PROSITE" id="PS50994"/>
    </source>
</evidence>
<dbReference type="GO" id="GO:0003676">
    <property type="term" value="F:nucleic acid binding"/>
    <property type="evidence" value="ECO:0007669"/>
    <property type="project" value="InterPro"/>
</dbReference>
<dbReference type="GO" id="GO:0015074">
    <property type="term" value="P:DNA integration"/>
    <property type="evidence" value="ECO:0007669"/>
    <property type="project" value="InterPro"/>
</dbReference>
<organism evidence="2 3">
    <name type="scientific">Faecalibacillus intestinalis</name>
    <dbReference type="NCBI Taxonomy" id="1982626"/>
    <lineage>
        <taxon>Bacteria</taxon>
        <taxon>Bacillati</taxon>
        <taxon>Bacillota</taxon>
        <taxon>Erysipelotrichia</taxon>
        <taxon>Erysipelotrichales</taxon>
        <taxon>Coprobacillaceae</taxon>
        <taxon>Faecalibacillus</taxon>
    </lineage>
</organism>
<feature type="domain" description="Integrase catalytic" evidence="1">
    <location>
        <begin position="1"/>
        <end position="80"/>
    </location>
</feature>
<dbReference type="AlphaFoldDB" id="A0AAW4VI59"/>
<sequence length="80" mass="9599">MIQMDASSFHWIEKEVWHLHVAIDDADGKIVGAYFDYQETLKGYYNVLHQILTNHGIPALFYTDRRTVFEYKRKKQTFRC</sequence>
<evidence type="ECO:0000313" key="3">
    <source>
        <dbReference type="Proteomes" id="UP001197827"/>
    </source>
</evidence>
<evidence type="ECO:0000313" key="2">
    <source>
        <dbReference type="EMBL" id="MCB8562174.1"/>
    </source>
</evidence>
<protein>
    <recommendedName>
        <fullName evidence="1">Integrase catalytic domain-containing protein</fullName>
    </recommendedName>
</protein>
<dbReference type="PROSITE" id="PS50994">
    <property type="entry name" value="INTEGRASE"/>
    <property type="match status" value="1"/>
</dbReference>
<dbReference type="SUPFAM" id="SSF53098">
    <property type="entry name" value="Ribonuclease H-like"/>
    <property type="match status" value="1"/>
</dbReference>
<name>A0AAW4VI59_9FIRM</name>
<proteinExistence type="predicted"/>
<reference evidence="2" key="1">
    <citation type="submission" date="2021-10" db="EMBL/GenBank/DDBJ databases">
        <title>Collection of gut derived symbiotic bacterial strains cultured from healthy donors.</title>
        <authorList>
            <person name="Lin H."/>
            <person name="Littmann E."/>
            <person name="Kohout C."/>
            <person name="Pamer E.G."/>
        </authorList>
    </citation>
    <scope>NUCLEOTIDE SEQUENCE</scope>
    <source>
        <strain evidence="2">DFI.5.2</strain>
    </source>
</reference>
<dbReference type="InterPro" id="IPR036397">
    <property type="entry name" value="RNaseH_sf"/>
</dbReference>
<comment type="caution">
    <text evidence="2">The sequence shown here is derived from an EMBL/GenBank/DDBJ whole genome shotgun (WGS) entry which is preliminary data.</text>
</comment>
<dbReference type="Gene3D" id="3.30.420.10">
    <property type="entry name" value="Ribonuclease H-like superfamily/Ribonuclease H"/>
    <property type="match status" value="1"/>
</dbReference>
<gene>
    <name evidence="2" type="ORF">LJD74_09220</name>
</gene>
<dbReference type="InterPro" id="IPR012337">
    <property type="entry name" value="RNaseH-like_sf"/>
</dbReference>
<dbReference type="Proteomes" id="UP001197827">
    <property type="component" value="Unassembled WGS sequence"/>
</dbReference>
<dbReference type="InterPro" id="IPR001584">
    <property type="entry name" value="Integrase_cat-core"/>
</dbReference>
<accession>A0AAW4VI59</accession>